<dbReference type="RefSeq" id="XP_001730439.1">
    <property type="nucleotide sequence ID" value="XM_001730387.1"/>
</dbReference>
<dbReference type="PROSITE" id="PS50157">
    <property type="entry name" value="ZINC_FINGER_C2H2_2"/>
    <property type="match status" value="1"/>
</dbReference>
<dbReference type="SMART" id="SM00355">
    <property type="entry name" value="ZnF_C2H2"/>
    <property type="match status" value="2"/>
</dbReference>
<feature type="domain" description="C2H2-type" evidence="3">
    <location>
        <begin position="722"/>
        <end position="747"/>
    </location>
</feature>
<sequence>MEEGDFILYDDKDGEEHPPDVIRNKSAFLEHRATRPDASPLFDETPYTSILNSNHSQSSSENVSRVSPATLRSVSPNTTPPEQPSQPSSGTLGEPLDLLSLHSADSDKKATLSSAPLFPHLPRDPPTPPNESANQPQPSQPLPPFFNDAHAAAAASLFWNPGNTDANENLRRWRSYWSMHGGNAPVPSMAAGHDVLRAQKQADDMNQTQPHIDQQLQRQQQQQFGLESYPQPYPQPSVHSLAQRPNDKLTISPRELHIDYNEATTPPAKVKDPPVIGDAFSLFPSQSTSGHLPSQTMLSSGMETGSSTEEEDDEDEKPYTAMNGIHLGTTMPNEQLLQQWSRPMYGGVTSDLSITGTGHTRDTDTRWPSFGPSFSSVSASSESEDELTDRMHRASRHAGPHSHTPMRPFHHTGSGTLSAYGYISGSQDSAMSTSASTDNESRRSSTMSMSVSESEFGGRGESERRSPSILHDAQSADPMPQLLSTRTPPPENETSAWRRTSNRHRRPDEPDRHATSTPTARVPYDSSSPHRWRNGEVSTERHGTNADVQKKAVIATSLQADADEDAGGNADNDMDANGDGDAESDYEQTHHISQPLTRTGSRRGRQRTIIGGPKTSTGAALHHHGSAGHQTDTSPRAVHGVARNNTSSPSPGSIIRCDYVSPLTNQVCGTVFHRMYDLARHRITLHLREEAQLFKDGVLNLDQCVVLGKEVDVKKALAELEWTCRCCGATFSRKDALLRHERLRHHR</sequence>
<feature type="region of interest" description="Disordered" evidence="2">
    <location>
        <begin position="1"/>
        <end position="20"/>
    </location>
</feature>
<accession>A8Q2U0</accession>
<feature type="compositionally biased region" description="Low complexity" evidence="2">
    <location>
        <begin position="444"/>
        <end position="455"/>
    </location>
</feature>
<feature type="compositionally biased region" description="Acidic residues" evidence="2">
    <location>
        <begin position="561"/>
        <end position="586"/>
    </location>
</feature>
<keyword evidence="5" id="KW-1185">Reference proteome</keyword>
<keyword evidence="1" id="KW-0862">Zinc</keyword>
<feature type="compositionally biased region" description="Basic and acidic residues" evidence="2">
    <location>
        <begin position="9"/>
        <end position="20"/>
    </location>
</feature>
<feature type="compositionally biased region" description="Polar residues" evidence="2">
    <location>
        <begin position="424"/>
        <end position="438"/>
    </location>
</feature>
<name>A8Q2U0_MALGO</name>
<evidence type="ECO:0000256" key="2">
    <source>
        <dbReference type="SAM" id="MobiDB-lite"/>
    </source>
</evidence>
<feature type="compositionally biased region" description="Polar residues" evidence="2">
    <location>
        <begin position="482"/>
        <end position="499"/>
    </location>
</feature>
<dbReference type="GO" id="GO:0008270">
    <property type="term" value="F:zinc ion binding"/>
    <property type="evidence" value="ECO:0007669"/>
    <property type="project" value="UniProtKB-KW"/>
</dbReference>
<evidence type="ECO:0000313" key="5">
    <source>
        <dbReference type="Proteomes" id="UP000008837"/>
    </source>
</evidence>
<dbReference type="SUPFAM" id="SSF57667">
    <property type="entry name" value="beta-beta-alpha zinc fingers"/>
    <property type="match status" value="1"/>
</dbReference>
<dbReference type="InParanoid" id="A8Q2U0"/>
<dbReference type="Gene3D" id="3.30.160.60">
    <property type="entry name" value="Classic Zinc Finger"/>
    <property type="match status" value="1"/>
</dbReference>
<feature type="compositionally biased region" description="Low complexity" evidence="2">
    <location>
        <begin position="49"/>
        <end position="67"/>
    </location>
</feature>
<protein>
    <recommendedName>
        <fullName evidence="3">C2H2-type domain-containing protein</fullName>
    </recommendedName>
</protein>
<dbReference type="STRING" id="425265.A8Q2U0"/>
<feature type="region of interest" description="Disordered" evidence="2">
    <location>
        <begin position="34"/>
        <end position="146"/>
    </location>
</feature>
<dbReference type="Proteomes" id="UP000008837">
    <property type="component" value="Unassembled WGS sequence"/>
</dbReference>
<dbReference type="KEGG" id="mgl:MGL_2235"/>
<comment type="caution">
    <text evidence="4">The sequence shown here is derived from an EMBL/GenBank/DDBJ whole genome shotgun (WGS) entry which is preliminary data.</text>
</comment>
<reference evidence="4 5" key="1">
    <citation type="journal article" date="2007" name="Proc. Natl. Acad. Sci. U.S.A.">
        <title>Dandruff-associated Malassezia genomes reveal convergent and divergent virulence traits shared with plant and human fungal pathogens.</title>
        <authorList>
            <person name="Xu J."/>
            <person name="Saunders C.W."/>
            <person name="Hu P."/>
            <person name="Grant R.A."/>
            <person name="Boekhout T."/>
            <person name="Kuramae E.E."/>
            <person name="Kronstad J.W."/>
            <person name="Deangelis Y.M."/>
            <person name="Reeder N.L."/>
            <person name="Johnstone K.R."/>
            <person name="Leland M."/>
            <person name="Fieno A.M."/>
            <person name="Begley W.M."/>
            <person name="Sun Y."/>
            <person name="Lacey M.P."/>
            <person name="Chaudhary T."/>
            <person name="Keough T."/>
            <person name="Chu L."/>
            <person name="Sears R."/>
            <person name="Yuan B."/>
            <person name="Dawson T.L.Jr."/>
        </authorList>
    </citation>
    <scope>NUCLEOTIDE SEQUENCE [LARGE SCALE GENOMIC DNA]</scope>
    <source>
        <strain evidence="5">ATCC MYA-4612 / CBS 7966</strain>
    </source>
</reference>
<dbReference type="PROSITE" id="PS00028">
    <property type="entry name" value="ZINC_FINGER_C2H2_1"/>
    <property type="match status" value="1"/>
</dbReference>
<feature type="compositionally biased region" description="Polar residues" evidence="2">
    <location>
        <begin position="284"/>
        <end position="298"/>
    </location>
</feature>
<evidence type="ECO:0000256" key="1">
    <source>
        <dbReference type="PROSITE-ProRule" id="PRU00042"/>
    </source>
</evidence>
<keyword evidence="1" id="KW-0863">Zinc-finger</keyword>
<feature type="region of interest" description="Disordered" evidence="2">
    <location>
        <begin position="560"/>
        <end position="635"/>
    </location>
</feature>
<feature type="compositionally biased region" description="Basic and acidic residues" evidence="2">
    <location>
        <begin position="538"/>
        <end position="547"/>
    </location>
</feature>
<dbReference type="OMA" id="HRMYDLA"/>
<organism evidence="4 5">
    <name type="scientific">Malassezia globosa (strain ATCC MYA-4612 / CBS 7966)</name>
    <name type="common">Dandruff-associated fungus</name>
    <dbReference type="NCBI Taxonomy" id="425265"/>
    <lineage>
        <taxon>Eukaryota</taxon>
        <taxon>Fungi</taxon>
        <taxon>Dikarya</taxon>
        <taxon>Basidiomycota</taxon>
        <taxon>Ustilaginomycotina</taxon>
        <taxon>Malasseziomycetes</taxon>
        <taxon>Malasseziales</taxon>
        <taxon>Malasseziaceae</taxon>
        <taxon>Malassezia</taxon>
    </lineage>
</organism>
<dbReference type="InterPro" id="IPR036236">
    <property type="entry name" value="Znf_C2H2_sf"/>
</dbReference>
<feature type="compositionally biased region" description="Low complexity" evidence="2">
    <location>
        <begin position="366"/>
        <end position="381"/>
    </location>
</feature>
<dbReference type="GeneID" id="5854746"/>
<dbReference type="AlphaFoldDB" id="A8Q2U0"/>
<dbReference type="VEuPathDB" id="FungiDB:MGL_2235"/>
<feature type="region of interest" description="Disordered" evidence="2">
    <location>
        <begin position="357"/>
        <end position="547"/>
    </location>
</feature>
<feature type="compositionally biased region" description="Basic and acidic residues" evidence="2">
    <location>
        <begin position="456"/>
        <end position="466"/>
    </location>
</feature>
<dbReference type="EMBL" id="AAYY01000008">
    <property type="protein sequence ID" value="EDP43225.1"/>
    <property type="molecule type" value="Genomic_DNA"/>
</dbReference>
<dbReference type="InterPro" id="IPR013087">
    <property type="entry name" value="Znf_C2H2_type"/>
</dbReference>
<dbReference type="OrthoDB" id="8922241at2759"/>
<feature type="compositionally biased region" description="Polar residues" evidence="2">
    <location>
        <begin position="515"/>
        <end position="529"/>
    </location>
</feature>
<feature type="region of interest" description="Disordered" evidence="2">
    <location>
        <begin position="284"/>
        <end position="316"/>
    </location>
</feature>
<gene>
    <name evidence="4" type="ORF">MGL_2235</name>
</gene>
<evidence type="ECO:0000259" key="3">
    <source>
        <dbReference type="PROSITE" id="PS50157"/>
    </source>
</evidence>
<keyword evidence="1" id="KW-0479">Metal-binding</keyword>
<evidence type="ECO:0000313" key="4">
    <source>
        <dbReference type="EMBL" id="EDP43225.1"/>
    </source>
</evidence>
<proteinExistence type="predicted"/>